<dbReference type="AlphaFoldDB" id="K3ZG52"/>
<evidence type="ECO:0000313" key="2">
    <source>
        <dbReference type="EnsemblPlants" id="KQL13576"/>
    </source>
</evidence>
<accession>K3ZG52</accession>
<dbReference type="InParanoid" id="K3ZG52"/>
<name>K3ZG52_SETIT</name>
<reference evidence="2" key="2">
    <citation type="submission" date="2018-08" db="UniProtKB">
        <authorList>
            <consortium name="EnsemblPlants"/>
        </authorList>
    </citation>
    <scope>IDENTIFICATION</scope>
    <source>
        <strain evidence="2">Yugu1</strain>
    </source>
</reference>
<reference evidence="3" key="1">
    <citation type="journal article" date="2012" name="Nat. Biotechnol.">
        <title>Reference genome sequence of the model plant Setaria.</title>
        <authorList>
            <person name="Bennetzen J.L."/>
            <person name="Schmutz J."/>
            <person name="Wang H."/>
            <person name="Percifield R."/>
            <person name="Hawkins J."/>
            <person name="Pontaroli A.C."/>
            <person name="Estep M."/>
            <person name="Feng L."/>
            <person name="Vaughn J.N."/>
            <person name="Grimwood J."/>
            <person name="Jenkins J."/>
            <person name="Barry K."/>
            <person name="Lindquist E."/>
            <person name="Hellsten U."/>
            <person name="Deshpande S."/>
            <person name="Wang X."/>
            <person name="Wu X."/>
            <person name="Mitros T."/>
            <person name="Triplett J."/>
            <person name="Yang X."/>
            <person name="Ye C.Y."/>
            <person name="Mauro-Herrera M."/>
            <person name="Wang L."/>
            <person name="Li P."/>
            <person name="Sharma M."/>
            <person name="Sharma R."/>
            <person name="Ronald P.C."/>
            <person name="Panaud O."/>
            <person name="Kellogg E.A."/>
            <person name="Brutnell T.P."/>
            <person name="Doust A.N."/>
            <person name="Tuskan G.A."/>
            <person name="Rokhsar D."/>
            <person name="Devos K.M."/>
        </authorList>
    </citation>
    <scope>NUCLEOTIDE SEQUENCE [LARGE SCALE GENOMIC DNA]</scope>
    <source>
        <strain evidence="3">cv. Yugu1</strain>
    </source>
</reference>
<feature type="compositionally biased region" description="Polar residues" evidence="1">
    <location>
        <begin position="19"/>
        <end position="40"/>
    </location>
</feature>
<dbReference type="HOGENOM" id="CLU_3300297_0_0_1"/>
<keyword evidence="3" id="KW-1185">Reference proteome</keyword>
<evidence type="ECO:0000256" key="1">
    <source>
        <dbReference type="SAM" id="MobiDB-lite"/>
    </source>
</evidence>
<protein>
    <submittedName>
        <fullName evidence="2">Uncharacterized protein</fullName>
    </submittedName>
</protein>
<dbReference type="Gramene" id="KQL13576">
    <property type="protein sequence ID" value="KQL13576"/>
    <property type="gene ID" value="SETIT_025554mg"/>
</dbReference>
<dbReference type="EnsemblPlants" id="KQL13576">
    <property type="protein sequence ID" value="KQL13576"/>
    <property type="gene ID" value="SETIT_025554mg"/>
</dbReference>
<sequence>MLASLPESHHSDLILSFSLPKSTTQTMVNSSECSSAEQPP</sequence>
<dbReference type="Proteomes" id="UP000004995">
    <property type="component" value="Unassembled WGS sequence"/>
</dbReference>
<proteinExistence type="predicted"/>
<evidence type="ECO:0000313" key="3">
    <source>
        <dbReference type="Proteomes" id="UP000004995"/>
    </source>
</evidence>
<dbReference type="EMBL" id="AGNK02001462">
    <property type="status" value="NOT_ANNOTATED_CDS"/>
    <property type="molecule type" value="Genomic_DNA"/>
</dbReference>
<feature type="region of interest" description="Disordered" evidence="1">
    <location>
        <begin position="18"/>
        <end position="40"/>
    </location>
</feature>
<organism evidence="2 3">
    <name type="scientific">Setaria italica</name>
    <name type="common">Foxtail millet</name>
    <name type="synonym">Panicum italicum</name>
    <dbReference type="NCBI Taxonomy" id="4555"/>
    <lineage>
        <taxon>Eukaryota</taxon>
        <taxon>Viridiplantae</taxon>
        <taxon>Streptophyta</taxon>
        <taxon>Embryophyta</taxon>
        <taxon>Tracheophyta</taxon>
        <taxon>Spermatophyta</taxon>
        <taxon>Magnoliopsida</taxon>
        <taxon>Liliopsida</taxon>
        <taxon>Poales</taxon>
        <taxon>Poaceae</taxon>
        <taxon>PACMAD clade</taxon>
        <taxon>Panicoideae</taxon>
        <taxon>Panicodae</taxon>
        <taxon>Paniceae</taxon>
        <taxon>Cenchrinae</taxon>
        <taxon>Setaria</taxon>
    </lineage>
</organism>